<protein>
    <submittedName>
        <fullName evidence="5">GTP-binding protein</fullName>
    </submittedName>
</protein>
<dbReference type="InterPro" id="IPR020568">
    <property type="entry name" value="Ribosomal_Su5_D2-typ_SF"/>
</dbReference>
<evidence type="ECO:0000256" key="1">
    <source>
        <dbReference type="ARBA" id="ARBA00022741"/>
    </source>
</evidence>
<keyword evidence="2" id="KW-0648">Protein biosynthesis</keyword>
<keyword evidence="1" id="KW-0547">Nucleotide-binding</keyword>
<evidence type="ECO:0000259" key="4">
    <source>
        <dbReference type="SMART" id="SM00889"/>
    </source>
</evidence>
<evidence type="ECO:0000313" key="6">
    <source>
        <dbReference type="Proteomes" id="UP000305524"/>
    </source>
</evidence>
<dbReference type="PANTHER" id="PTHR43636:SF2">
    <property type="entry name" value="ELONGATION FACTOR G, MITOCHONDRIAL"/>
    <property type="match status" value="1"/>
</dbReference>
<dbReference type="GO" id="GO:0003746">
    <property type="term" value="F:translation elongation factor activity"/>
    <property type="evidence" value="ECO:0007669"/>
    <property type="project" value="TreeGrafter"/>
</dbReference>
<organism evidence="5 6">
    <name type="scientific">Bacillus mycoides</name>
    <dbReference type="NCBI Taxonomy" id="1405"/>
    <lineage>
        <taxon>Bacteria</taxon>
        <taxon>Bacillati</taxon>
        <taxon>Bacillota</taxon>
        <taxon>Bacilli</taxon>
        <taxon>Bacillales</taxon>
        <taxon>Bacillaceae</taxon>
        <taxon>Bacillus</taxon>
        <taxon>Bacillus cereus group</taxon>
    </lineage>
</organism>
<dbReference type="InterPro" id="IPR000640">
    <property type="entry name" value="EFG_V-like"/>
</dbReference>
<dbReference type="PANTHER" id="PTHR43636">
    <property type="entry name" value="ELONGATION FACTOR G, MITOCHONDRIAL"/>
    <property type="match status" value="1"/>
</dbReference>
<dbReference type="FunFam" id="3.30.230.10:FF:000103">
    <property type="entry name" value="Tetracycline resistance protein, GTP-binding elongation family"/>
    <property type="match status" value="1"/>
</dbReference>
<feature type="non-terminal residue" evidence="5">
    <location>
        <position position="1"/>
    </location>
</feature>
<dbReference type="SMART" id="SM00889">
    <property type="entry name" value="EFG_IV"/>
    <property type="match status" value="1"/>
</dbReference>
<dbReference type="SUPFAM" id="SSF54980">
    <property type="entry name" value="EF-G C-terminal domain-like"/>
    <property type="match status" value="1"/>
</dbReference>
<dbReference type="GO" id="GO:0003924">
    <property type="term" value="F:GTPase activity"/>
    <property type="evidence" value="ECO:0007669"/>
    <property type="project" value="TreeGrafter"/>
</dbReference>
<dbReference type="SUPFAM" id="SSF54211">
    <property type="entry name" value="Ribosomal protein S5 domain 2-like"/>
    <property type="match status" value="1"/>
</dbReference>
<dbReference type="RefSeq" id="WP_137058263.1">
    <property type="nucleotide sequence ID" value="NZ_SZOD01000446.1"/>
</dbReference>
<feature type="domain" description="Translation elongation factor EFG/EF2" evidence="4">
    <location>
        <begin position="10"/>
        <end position="125"/>
    </location>
</feature>
<evidence type="ECO:0000313" key="5">
    <source>
        <dbReference type="EMBL" id="TKI83253.1"/>
    </source>
</evidence>
<dbReference type="InterPro" id="IPR005517">
    <property type="entry name" value="Transl_elong_EFG/EF2_IV"/>
</dbReference>
<dbReference type="CDD" id="cd01684">
    <property type="entry name" value="Tet_like_IV"/>
    <property type="match status" value="1"/>
</dbReference>
<reference evidence="5 6" key="1">
    <citation type="journal article" date="2019" name="Environ. Microbiol.">
        <title>An active ?-lactamase is a part of an orchestrated cell wall stress resistance network of Bacillus subtilis and related rhizosphere species.</title>
        <authorList>
            <person name="Bucher T."/>
            <person name="Keren-Paz A."/>
            <person name="Hausser J."/>
            <person name="Olender T."/>
            <person name="Cytryn E."/>
            <person name="Kolodkin-Gal I."/>
        </authorList>
    </citation>
    <scope>NUCLEOTIDE SEQUENCE [LARGE SCALE GENOMIC DNA]</scope>
    <source>
        <strain evidence="5 6">I186</strain>
    </source>
</reference>
<dbReference type="InterPro" id="IPR014721">
    <property type="entry name" value="Ribsml_uS5_D2-typ_fold_subgr"/>
</dbReference>
<name>A0A4V5TRR7_BACMY</name>
<sequence>RLQVTFSNTRVVCIEKPIDLGNSVEVMGEKENPFYATIGFKVERGELNSGITYNLGVELGSLPLAFHKAIEDTVFQTLKQGLFGWEVTDIIVTLTHTGYASPVTTASDFRNLTPLVLMDALKRAETCVYEPLNEFELTVPEHAISTTMYKLAAIPATFVEPILNNDSYQLTGSLPVAKTEDFKRMLHSFTEGEGIFITKPTGFTKLTAPFPTRKRVDFNPLNRKDYLLRVLKAY</sequence>
<keyword evidence="3" id="KW-0342">GTP-binding</keyword>
<dbReference type="Gene3D" id="3.30.230.10">
    <property type="match status" value="1"/>
</dbReference>
<dbReference type="Pfam" id="PF00679">
    <property type="entry name" value="EFG_C"/>
    <property type="match status" value="1"/>
</dbReference>
<dbReference type="Proteomes" id="UP000305524">
    <property type="component" value="Unassembled WGS sequence"/>
</dbReference>
<comment type="caution">
    <text evidence="5">The sequence shown here is derived from an EMBL/GenBank/DDBJ whole genome shotgun (WGS) entry which is preliminary data.</text>
</comment>
<accession>A0A4V5TRR7</accession>
<gene>
    <name evidence="5" type="ORF">FC701_18405</name>
</gene>
<dbReference type="GO" id="GO:0005525">
    <property type="term" value="F:GTP binding"/>
    <property type="evidence" value="ECO:0007669"/>
    <property type="project" value="UniProtKB-KW"/>
</dbReference>
<dbReference type="InterPro" id="IPR035647">
    <property type="entry name" value="EFG_III/V"/>
</dbReference>
<dbReference type="PRINTS" id="PR01037">
    <property type="entry name" value="TCRTETOQM"/>
</dbReference>
<evidence type="ECO:0000256" key="2">
    <source>
        <dbReference type="ARBA" id="ARBA00022917"/>
    </source>
</evidence>
<dbReference type="Pfam" id="PF03764">
    <property type="entry name" value="EFG_IV"/>
    <property type="match status" value="1"/>
</dbReference>
<proteinExistence type="predicted"/>
<evidence type="ECO:0000256" key="3">
    <source>
        <dbReference type="ARBA" id="ARBA00023134"/>
    </source>
</evidence>
<dbReference type="AlphaFoldDB" id="A0A4V5TRR7"/>
<dbReference type="EMBL" id="SZOD01000446">
    <property type="protein sequence ID" value="TKI83253.1"/>
    <property type="molecule type" value="Genomic_DNA"/>
</dbReference>